<dbReference type="Pfam" id="PF00797">
    <property type="entry name" value="Acetyltransf_2"/>
    <property type="match status" value="1"/>
</dbReference>
<dbReference type="OrthoDB" id="10260017at2759"/>
<sequence>MVIRPDTFLSTTGLTPLSVSQTEAYLRRIGLSSAQLNPLGKEEVLRQVHVAHLLQVPFDTTSTQLPLNWWNAPPRTPVLIQADGHGIGCELVSVDPVDSYCRIVEQRRGGYCFNLNSLFARLLIALGYRVKSFGARVNRRRGEDPNQVGCDWGAISHLALVVETEPGVEFLCDVGFGGGSPAYPVPLVHDVEIESLTAGERFRVRSELCPHLNLEGAVEGWTLERWVKNWWSPCYHAYRNPLTFSDIEVYNWYNSTSPHAVFRSFMAVSLLQANGSRKSLTAIADVKKDAPHNMADCEGQLIKLYTKDNVVAEEKDVSIIPPTFGALYKTLVEEFRWGPEVVNGNHCNVGTTTR</sequence>
<dbReference type="AlphaFoldDB" id="A0A9P6NKF4"/>
<organism evidence="2 3">
    <name type="scientific">Cronartium quercuum f. sp. fusiforme G11</name>
    <dbReference type="NCBI Taxonomy" id="708437"/>
    <lineage>
        <taxon>Eukaryota</taxon>
        <taxon>Fungi</taxon>
        <taxon>Dikarya</taxon>
        <taxon>Basidiomycota</taxon>
        <taxon>Pucciniomycotina</taxon>
        <taxon>Pucciniomycetes</taxon>
        <taxon>Pucciniales</taxon>
        <taxon>Coleosporiaceae</taxon>
        <taxon>Cronartium</taxon>
    </lineage>
</organism>
<proteinExistence type="inferred from homology"/>
<evidence type="ECO:0008006" key="4">
    <source>
        <dbReference type="Google" id="ProtNLM"/>
    </source>
</evidence>
<protein>
    <recommendedName>
        <fullName evidence="4">Arylamine N-acetyltransferase</fullName>
    </recommendedName>
</protein>
<dbReference type="Proteomes" id="UP000886653">
    <property type="component" value="Unassembled WGS sequence"/>
</dbReference>
<evidence type="ECO:0000313" key="2">
    <source>
        <dbReference type="EMBL" id="KAG0147628.1"/>
    </source>
</evidence>
<dbReference type="InterPro" id="IPR001447">
    <property type="entry name" value="Arylamine_N-AcTrfase"/>
</dbReference>
<gene>
    <name evidence="2" type="ORF">CROQUDRAFT_655825</name>
</gene>
<evidence type="ECO:0000313" key="3">
    <source>
        <dbReference type="Proteomes" id="UP000886653"/>
    </source>
</evidence>
<dbReference type="PANTHER" id="PTHR11786">
    <property type="entry name" value="N-HYDROXYARYLAMINE O-ACETYLTRANSFERASE"/>
    <property type="match status" value="1"/>
</dbReference>
<accession>A0A9P6NKF4</accession>
<dbReference type="PANTHER" id="PTHR11786:SF0">
    <property type="entry name" value="ARYLAMINE N-ACETYLTRANSFERASE 4-RELATED"/>
    <property type="match status" value="1"/>
</dbReference>
<keyword evidence="3" id="KW-1185">Reference proteome</keyword>
<comment type="similarity">
    <text evidence="1">Belongs to the arylamine N-acetyltransferase family.</text>
</comment>
<name>A0A9P6NKF4_9BASI</name>
<dbReference type="Gene3D" id="3.30.2140.20">
    <property type="match status" value="1"/>
</dbReference>
<reference evidence="2" key="1">
    <citation type="submission" date="2013-11" db="EMBL/GenBank/DDBJ databases">
        <title>Genome sequence of the fusiform rust pathogen reveals effectors for host alternation and coevolution with pine.</title>
        <authorList>
            <consortium name="DOE Joint Genome Institute"/>
            <person name="Smith K."/>
            <person name="Pendleton A."/>
            <person name="Kubisiak T."/>
            <person name="Anderson C."/>
            <person name="Salamov A."/>
            <person name="Aerts A."/>
            <person name="Riley R."/>
            <person name="Clum A."/>
            <person name="Lindquist E."/>
            <person name="Ence D."/>
            <person name="Campbell M."/>
            <person name="Kronenberg Z."/>
            <person name="Feau N."/>
            <person name="Dhillon B."/>
            <person name="Hamelin R."/>
            <person name="Burleigh J."/>
            <person name="Smith J."/>
            <person name="Yandell M."/>
            <person name="Nelson C."/>
            <person name="Grigoriev I."/>
            <person name="Davis J."/>
        </authorList>
    </citation>
    <scope>NUCLEOTIDE SEQUENCE</scope>
    <source>
        <strain evidence="2">G11</strain>
    </source>
</reference>
<evidence type="ECO:0000256" key="1">
    <source>
        <dbReference type="ARBA" id="ARBA00006547"/>
    </source>
</evidence>
<dbReference type="InterPro" id="IPR038765">
    <property type="entry name" value="Papain-like_cys_pep_sf"/>
</dbReference>
<dbReference type="InterPro" id="IPR053710">
    <property type="entry name" value="Arylamine_NAT_domain_sf"/>
</dbReference>
<dbReference type="EMBL" id="MU167245">
    <property type="protein sequence ID" value="KAG0147628.1"/>
    <property type="molecule type" value="Genomic_DNA"/>
</dbReference>
<dbReference type="SUPFAM" id="SSF54001">
    <property type="entry name" value="Cysteine proteinases"/>
    <property type="match status" value="1"/>
</dbReference>
<dbReference type="GO" id="GO:0016407">
    <property type="term" value="F:acetyltransferase activity"/>
    <property type="evidence" value="ECO:0007669"/>
    <property type="project" value="InterPro"/>
</dbReference>
<comment type="caution">
    <text evidence="2">The sequence shown here is derived from an EMBL/GenBank/DDBJ whole genome shotgun (WGS) entry which is preliminary data.</text>
</comment>